<sequence length="517" mass="56220">MADRNDRFQDRAPREHGHHQGRHQDGQRRDDRGRERGAARMRQAGHRSQVAPSQRRSRSTTARQVAFEVLRQVADSDAYANLVLPPALRRARLEGRDAGFATELAYGTLRMRGLYDAIIAAHTTRPLEDIDSAVLDCLRLGVHQIVSMRVPAHAAVSETVGVARDNIGAGPAQFINAVLRSISETDSDEIMAKAVEGLDETHTLAVRHSHPAWVVRALRDALGAQGRDRSEIVALLDADNAAPAVTLVARPGLSDADELVGLIEDSVPGQWAPTAVIMPGTDPASVDDVRTGRAGVQDEGSQLVTLALVDAPLEGRDERWLDMCAGPGGKAALLGAFADLRQARLVANEVQPHRAELVEKSLRALPQDAIERIQVWDGREIGVLEPGAYDRILVDAPCTGLGALRRRPESRWRRQARDVGELSQIQEDLLVSALQAVRVGGVVAYVTCSPHIGETRVAVDQGIKKFGPDNVERLDTPSVVRQIAGDSIDVGDSTDVQLWPHVHQTDAMYLALLRRIG</sequence>
<evidence type="ECO:0000256" key="4">
    <source>
        <dbReference type="ARBA" id="ARBA00022884"/>
    </source>
</evidence>
<evidence type="ECO:0000256" key="5">
    <source>
        <dbReference type="PROSITE-ProRule" id="PRU01023"/>
    </source>
</evidence>
<protein>
    <submittedName>
        <fullName evidence="8">Fmu (Sun) domain protein</fullName>
    </submittedName>
</protein>
<dbReference type="PANTHER" id="PTHR22807">
    <property type="entry name" value="NOP2 YEAST -RELATED NOL1/NOP2/FMU SUN DOMAIN-CONTAINING"/>
    <property type="match status" value="1"/>
</dbReference>
<comment type="similarity">
    <text evidence="5">Belongs to the class I-like SAM-binding methyltransferase superfamily. RsmB/NOP family.</text>
</comment>
<feature type="domain" description="SAM-dependent MTase RsmB/NOP-type" evidence="7">
    <location>
        <begin position="221"/>
        <end position="516"/>
    </location>
</feature>
<dbReference type="GO" id="GO:0001510">
    <property type="term" value="P:RNA methylation"/>
    <property type="evidence" value="ECO:0007669"/>
    <property type="project" value="InterPro"/>
</dbReference>
<dbReference type="STRING" id="471856.Jden_1312"/>
<evidence type="ECO:0000256" key="6">
    <source>
        <dbReference type="SAM" id="MobiDB-lite"/>
    </source>
</evidence>
<dbReference type="PRINTS" id="PR02008">
    <property type="entry name" value="RCMTFAMILY"/>
</dbReference>
<evidence type="ECO:0000259" key="7">
    <source>
        <dbReference type="PROSITE" id="PS51686"/>
    </source>
</evidence>
<dbReference type="CDD" id="cd02440">
    <property type="entry name" value="AdoMet_MTases"/>
    <property type="match status" value="1"/>
</dbReference>
<dbReference type="GO" id="GO:0003723">
    <property type="term" value="F:RNA binding"/>
    <property type="evidence" value="ECO:0007669"/>
    <property type="project" value="UniProtKB-UniRule"/>
</dbReference>
<dbReference type="Pfam" id="PF01029">
    <property type="entry name" value="NusB"/>
    <property type="match status" value="1"/>
</dbReference>
<feature type="region of interest" description="Disordered" evidence="6">
    <location>
        <begin position="1"/>
        <end position="61"/>
    </location>
</feature>
<dbReference type="PROSITE" id="PS51686">
    <property type="entry name" value="SAM_MT_RSMB_NOP"/>
    <property type="match status" value="1"/>
</dbReference>
<keyword evidence="4 5" id="KW-0694">RNA-binding</keyword>
<dbReference type="HOGENOM" id="CLU_005316_0_3_11"/>
<evidence type="ECO:0000256" key="2">
    <source>
        <dbReference type="ARBA" id="ARBA00022679"/>
    </source>
</evidence>
<dbReference type="AlphaFoldDB" id="C7R4B1"/>
<feature type="compositionally biased region" description="Basic and acidic residues" evidence="6">
    <location>
        <begin position="1"/>
        <end position="15"/>
    </location>
</feature>
<feature type="binding site" evidence="5">
    <location>
        <begin position="324"/>
        <end position="330"/>
    </location>
    <ligand>
        <name>S-adenosyl-L-methionine</name>
        <dbReference type="ChEBI" id="CHEBI:59789"/>
    </ligand>
</feature>
<dbReference type="InterPro" id="IPR049560">
    <property type="entry name" value="MeTrfase_RsmB-F_NOP2_cat"/>
</dbReference>
<dbReference type="SUPFAM" id="SSF48013">
    <property type="entry name" value="NusB-like"/>
    <property type="match status" value="1"/>
</dbReference>
<organism evidence="8 9">
    <name type="scientific">Jonesia denitrificans (strain ATCC 14870 / DSM 20603 / BCRC 15368 / CIP 55.134 / JCM 11481 / NBRC 15587 / NCTC 10816 / Prevot 55134)</name>
    <name type="common">Listeria denitrificans</name>
    <dbReference type="NCBI Taxonomy" id="471856"/>
    <lineage>
        <taxon>Bacteria</taxon>
        <taxon>Bacillati</taxon>
        <taxon>Actinomycetota</taxon>
        <taxon>Actinomycetes</taxon>
        <taxon>Micrococcales</taxon>
        <taxon>Jonesiaceae</taxon>
        <taxon>Jonesia</taxon>
    </lineage>
</organism>
<feature type="compositionally biased region" description="Basic and acidic residues" evidence="6">
    <location>
        <begin position="22"/>
        <end position="38"/>
    </location>
</feature>
<dbReference type="GO" id="GO:0006355">
    <property type="term" value="P:regulation of DNA-templated transcription"/>
    <property type="evidence" value="ECO:0007669"/>
    <property type="project" value="InterPro"/>
</dbReference>
<evidence type="ECO:0000256" key="1">
    <source>
        <dbReference type="ARBA" id="ARBA00022603"/>
    </source>
</evidence>
<dbReference type="KEGG" id="jde:Jden_1312"/>
<keyword evidence="9" id="KW-1185">Reference proteome</keyword>
<dbReference type="InterPro" id="IPR006027">
    <property type="entry name" value="NusB_RsmB_TIM44"/>
</dbReference>
<dbReference type="SUPFAM" id="SSF53335">
    <property type="entry name" value="S-adenosyl-L-methionine-dependent methyltransferases"/>
    <property type="match status" value="1"/>
</dbReference>
<keyword evidence="3 5" id="KW-0949">S-adenosyl-L-methionine</keyword>
<dbReference type="InterPro" id="IPR023267">
    <property type="entry name" value="RCMT"/>
</dbReference>
<dbReference type="InterPro" id="IPR035926">
    <property type="entry name" value="NusB-like_sf"/>
</dbReference>
<dbReference type="Gene3D" id="3.40.50.150">
    <property type="entry name" value="Vaccinia Virus protein VP39"/>
    <property type="match status" value="1"/>
</dbReference>
<feature type="binding site" evidence="5">
    <location>
        <position position="395"/>
    </location>
    <ligand>
        <name>S-adenosyl-L-methionine</name>
        <dbReference type="ChEBI" id="CHEBI:59789"/>
    </ligand>
</feature>
<dbReference type="Proteomes" id="UP000000628">
    <property type="component" value="Chromosome"/>
</dbReference>
<dbReference type="RefSeq" id="WP_015771596.1">
    <property type="nucleotide sequence ID" value="NC_013174.1"/>
</dbReference>
<dbReference type="PANTHER" id="PTHR22807:SF53">
    <property type="entry name" value="RIBOSOMAL RNA SMALL SUBUNIT METHYLTRANSFERASE B-RELATED"/>
    <property type="match status" value="1"/>
</dbReference>
<keyword evidence="1 5" id="KW-0489">Methyltransferase</keyword>
<dbReference type="Pfam" id="PF01189">
    <property type="entry name" value="Methyltr_RsmB-F"/>
    <property type="match status" value="1"/>
</dbReference>
<evidence type="ECO:0000313" key="9">
    <source>
        <dbReference type="Proteomes" id="UP000000628"/>
    </source>
</evidence>
<dbReference type="EMBL" id="CP001706">
    <property type="protein sequence ID" value="ACV08968.1"/>
    <property type="molecule type" value="Genomic_DNA"/>
</dbReference>
<accession>C7R4B1</accession>
<evidence type="ECO:0000313" key="8">
    <source>
        <dbReference type="EMBL" id="ACV08968.1"/>
    </source>
</evidence>
<feature type="binding site" evidence="5">
    <location>
        <position position="349"/>
    </location>
    <ligand>
        <name>S-adenosyl-L-methionine</name>
        <dbReference type="ChEBI" id="CHEBI:59789"/>
    </ligand>
</feature>
<dbReference type="eggNOG" id="COG0781">
    <property type="taxonomic scope" value="Bacteria"/>
</dbReference>
<gene>
    <name evidence="8" type="ordered locus">Jden_1312</name>
</gene>
<evidence type="ECO:0000256" key="3">
    <source>
        <dbReference type="ARBA" id="ARBA00022691"/>
    </source>
</evidence>
<name>C7R4B1_JONDD</name>
<dbReference type="GO" id="GO:0008173">
    <property type="term" value="F:RNA methyltransferase activity"/>
    <property type="evidence" value="ECO:0007669"/>
    <property type="project" value="InterPro"/>
</dbReference>
<proteinExistence type="inferred from homology"/>
<reference evidence="8 9" key="1">
    <citation type="journal article" date="2009" name="Stand. Genomic Sci.">
        <title>Complete genome sequence of Jonesia denitrificans type strain (Prevot 55134).</title>
        <authorList>
            <person name="Pukall R."/>
            <person name="Gehrich-Schroter G."/>
            <person name="Lapidus A."/>
            <person name="Nolan M."/>
            <person name="Glavina Del Rio T."/>
            <person name="Lucas S."/>
            <person name="Chen F."/>
            <person name="Tice H."/>
            <person name="Pitluck S."/>
            <person name="Cheng J.F."/>
            <person name="Copeland A."/>
            <person name="Saunders E."/>
            <person name="Brettin T."/>
            <person name="Detter J.C."/>
            <person name="Bruce D."/>
            <person name="Goodwin L."/>
            <person name="Pati A."/>
            <person name="Ivanova N."/>
            <person name="Mavromatis K."/>
            <person name="Ovchinnikova G."/>
            <person name="Chen A."/>
            <person name="Palaniappan K."/>
            <person name="Land M."/>
            <person name="Hauser L."/>
            <person name="Chang Y.J."/>
            <person name="Jeffries C.D."/>
            <person name="Chain P."/>
            <person name="Goker M."/>
            <person name="Bristow J."/>
            <person name="Eisen J.A."/>
            <person name="Markowitz V."/>
            <person name="Hugenholtz P."/>
            <person name="Kyrpides N.C."/>
            <person name="Klenk H.P."/>
            <person name="Han C."/>
        </authorList>
    </citation>
    <scope>NUCLEOTIDE SEQUENCE [LARGE SCALE GENOMIC DNA]</scope>
    <source>
        <strain evidence="9">ATCC 14870 / DSM 20603 / BCRC 15368 / CIP 55.134 / JCM 11481 / NBRC 15587 / NCTC 10816 / Prevot 55134</strain>
    </source>
</reference>
<keyword evidence="2 5" id="KW-0808">Transferase</keyword>
<feature type="binding site" evidence="5">
    <location>
        <position position="377"/>
    </location>
    <ligand>
        <name>S-adenosyl-L-methionine</name>
        <dbReference type="ChEBI" id="CHEBI:59789"/>
    </ligand>
</feature>
<dbReference type="InterPro" id="IPR001678">
    <property type="entry name" value="MeTrfase_RsmB-F_NOP2_dom"/>
</dbReference>
<dbReference type="InterPro" id="IPR029063">
    <property type="entry name" value="SAM-dependent_MTases_sf"/>
</dbReference>
<dbReference type="eggNOG" id="COG0144">
    <property type="taxonomic scope" value="Bacteria"/>
</dbReference>
<dbReference type="Gene3D" id="1.10.940.10">
    <property type="entry name" value="NusB-like"/>
    <property type="match status" value="1"/>
</dbReference>
<dbReference type="OrthoDB" id="9810297at2"/>
<feature type="active site" description="Nucleophile" evidence="5">
    <location>
        <position position="448"/>
    </location>
</feature>